<keyword evidence="1" id="KW-0732">Signal</keyword>
<dbReference type="AlphaFoldDB" id="A0A2M4B4V2"/>
<name>A0A2M4B4V2_9DIPT</name>
<organism evidence="2">
    <name type="scientific">Anopheles triannulatus</name>
    <dbReference type="NCBI Taxonomy" id="58253"/>
    <lineage>
        <taxon>Eukaryota</taxon>
        <taxon>Metazoa</taxon>
        <taxon>Ecdysozoa</taxon>
        <taxon>Arthropoda</taxon>
        <taxon>Hexapoda</taxon>
        <taxon>Insecta</taxon>
        <taxon>Pterygota</taxon>
        <taxon>Neoptera</taxon>
        <taxon>Endopterygota</taxon>
        <taxon>Diptera</taxon>
        <taxon>Nematocera</taxon>
        <taxon>Culicoidea</taxon>
        <taxon>Culicidae</taxon>
        <taxon>Anophelinae</taxon>
        <taxon>Anopheles</taxon>
    </lineage>
</organism>
<feature type="chain" id="PRO_5014597720" evidence="1">
    <location>
        <begin position="23"/>
        <end position="129"/>
    </location>
</feature>
<feature type="signal peptide" evidence="1">
    <location>
        <begin position="1"/>
        <end position="22"/>
    </location>
</feature>
<protein>
    <submittedName>
        <fullName evidence="2">Putative secreted protein</fullName>
    </submittedName>
</protein>
<reference evidence="2" key="1">
    <citation type="submission" date="2018-01" db="EMBL/GenBank/DDBJ databases">
        <title>An insight into the sialome of Amazonian anophelines.</title>
        <authorList>
            <person name="Ribeiro J.M."/>
            <person name="Scarpassa V."/>
            <person name="Calvo E."/>
        </authorList>
    </citation>
    <scope>NUCLEOTIDE SEQUENCE</scope>
    <source>
        <tissue evidence="2">Salivary glands</tissue>
    </source>
</reference>
<dbReference type="EMBL" id="GGFK01014772">
    <property type="protein sequence ID" value="MBW48093.1"/>
    <property type="molecule type" value="Transcribed_RNA"/>
</dbReference>
<evidence type="ECO:0000313" key="2">
    <source>
        <dbReference type="EMBL" id="MBW48093.1"/>
    </source>
</evidence>
<sequence>MAICSSSSWFPLFLTIPTITMSHCTRSVRTNGSAGRVATVHPRGLPVCSLERTSPRLRTSINIAAWPDTSSRCHSRTTMSSIRSIATIVRRVVMRRRKMNETGTAPTVALTSGTRSYPIRHPRTARCTC</sequence>
<proteinExistence type="predicted"/>
<accession>A0A2M4B4V2</accession>
<evidence type="ECO:0000256" key="1">
    <source>
        <dbReference type="SAM" id="SignalP"/>
    </source>
</evidence>